<feature type="domain" description="Nudix hydrolase" evidence="3">
    <location>
        <begin position="20"/>
        <end position="158"/>
    </location>
</feature>
<keyword evidence="5" id="KW-1185">Reference proteome</keyword>
<evidence type="ECO:0000256" key="1">
    <source>
        <dbReference type="ARBA" id="ARBA00001946"/>
    </source>
</evidence>
<dbReference type="PANTHER" id="PTHR43046">
    <property type="entry name" value="GDP-MANNOSE MANNOSYL HYDROLASE"/>
    <property type="match status" value="1"/>
</dbReference>
<dbReference type="Pfam" id="PF00293">
    <property type="entry name" value="NUDIX"/>
    <property type="match status" value="2"/>
</dbReference>
<sequence>MLFNISLGIDNKPNDINNITIREAVRAVIIKDDRILMVYSNKGDYKFPGGGIKKEENHEETLRREVLEETGYTVIHVMDMLGVVTERKLDLYEQNTLFEMVSHYYLCRVDKEQSLQQLDEYEEELEMKPVWITIEECIYANEEELKKSNEYKNSWIHRETLILKFLRESSEIIASIHEDIVFGERIMDTNYLQRRGAYGVLINNEGKIAFIKVRDGYFLPGGGIEEGEDLRQCLKREFLEETGLKIEIIKFLGRASQYHLSRRHQYIKLIGYFYMVSLSHDTKLKKEADHQLLWMEVPDCISKLFLDNQGWAVSKLVEKAIKA</sequence>
<dbReference type="InterPro" id="IPR020084">
    <property type="entry name" value="NUDIX_hydrolase_CS"/>
</dbReference>
<evidence type="ECO:0000313" key="5">
    <source>
        <dbReference type="Proteomes" id="UP000465601"/>
    </source>
</evidence>
<gene>
    <name evidence="4" type="ORF">F8153_09330</name>
</gene>
<protein>
    <submittedName>
        <fullName evidence="4">NUDIX domain-containing protein</fullName>
    </submittedName>
</protein>
<dbReference type="PANTHER" id="PTHR43046:SF15">
    <property type="entry name" value="MUTT_NUDIX FAMILY PROTEIN"/>
    <property type="match status" value="1"/>
</dbReference>
<keyword evidence="2" id="KW-0378">Hydrolase</keyword>
<evidence type="ECO:0000259" key="3">
    <source>
        <dbReference type="PROSITE" id="PS51462"/>
    </source>
</evidence>
<reference evidence="4 5" key="1">
    <citation type="submission" date="2019-10" db="EMBL/GenBank/DDBJ databases">
        <title>Alkaliphilus serpentinus sp. nov. and Alkaliphilus pronyensis sp. nov., two novel anaerobic alkaliphilic species isolated from the serpentinized-hosted hydrothermal field of the Prony Bay (New Caledonia).</title>
        <authorList>
            <person name="Postec A."/>
        </authorList>
    </citation>
    <scope>NUCLEOTIDE SEQUENCE [LARGE SCALE GENOMIC DNA]</scope>
    <source>
        <strain evidence="4 5">LacT</strain>
    </source>
</reference>
<dbReference type="PROSITE" id="PS00893">
    <property type="entry name" value="NUDIX_BOX"/>
    <property type="match status" value="2"/>
</dbReference>
<name>A0A833HNE6_9FIRM</name>
<dbReference type="Gene3D" id="3.90.79.10">
    <property type="entry name" value="Nucleoside Triphosphate Pyrophosphohydrolase"/>
    <property type="match status" value="2"/>
</dbReference>
<evidence type="ECO:0000313" key="4">
    <source>
        <dbReference type="EMBL" id="KAB3529423.1"/>
    </source>
</evidence>
<feature type="domain" description="Nudix hydrolase" evidence="3">
    <location>
        <begin position="192"/>
        <end position="319"/>
    </location>
</feature>
<dbReference type="Proteomes" id="UP000465601">
    <property type="component" value="Unassembled WGS sequence"/>
</dbReference>
<dbReference type="SUPFAM" id="SSF55811">
    <property type="entry name" value="Nudix"/>
    <property type="match status" value="2"/>
</dbReference>
<dbReference type="AlphaFoldDB" id="A0A833HNE6"/>
<dbReference type="CDD" id="cd02883">
    <property type="entry name" value="NUDIX_Hydrolase"/>
    <property type="match status" value="1"/>
</dbReference>
<organism evidence="4 5">
    <name type="scientific">Alkaliphilus serpentinus</name>
    <dbReference type="NCBI Taxonomy" id="1482731"/>
    <lineage>
        <taxon>Bacteria</taxon>
        <taxon>Bacillati</taxon>
        <taxon>Bacillota</taxon>
        <taxon>Clostridia</taxon>
        <taxon>Peptostreptococcales</taxon>
        <taxon>Natronincolaceae</taxon>
        <taxon>Alkaliphilus</taxon>
    </lineage>
</organism>
<dbReference type="EMBL" id="WBZB01000032">
    <property type="protein sequence ID" value="KAB3529423.1"/>
    <property type="molecule type" value="Genomic_DNA"/>
</dbReference>
<comment type="caution">
    <text evidence="4">The sequence shown here is derived from an EMBL/GenBank/DDBJ whole genome shotgun (WGS) entry which is preliminary data.</text>
</comment>
<evidence type="ECO:0000256" key="2">
    <source>
        <dbReference type="ARBA" id="ARBA00022801"/>
    </source>
</evidence>
<comment type="cofactor">
    <cofactor evidence="1">
        <name>Mg(2+)</name>
        <dbReference type="ChEBI" id="CHEBI:18420"/>
    </cofactor>
</comment>
<dbReference type="GO" id="GO:0016787">
    <property type="term" value="F:hydrolase activity"/>
    <property type="evidence" value="ECO:0007669"/>
    <property type="project" value="UniProtKB-KW"/>
</dbReference>
<accession>A0A833HNE6</accession>
<dbReference type="PROSITE" id="PS51462">
    <property type="entry name" value="NUDIX"/>
    <property type="match status" value="2"/>
</dbReference>
<dbReference type="InterPro" id="IPR015797">
    <property type="entry name" value="NUDIX_hydrolase-like_dom_sf"/>
</dbReference>
<dbReference type="InterPro" id="IPR000086">
    <property type="entry name" value="NUDIX_hydrolase_dom"/>
</dbReference>
<proteinExistence type="predicted"/>
<dbReference type="OrthoDB" id="511483at2"/>
<dbReference type="RefSeq" id="WP_151866086.1">
    <property type="nucleotide sequence ID" value="NZ_WBZB01000032.1"/>
</dbReference>